<proteinExistence type="predicted"/>
<gene>
    <name evidence="1" type="ORF">IAA08_06760</name>
</gene>
<reference evidence="1" key="1">
    <citation type="journal article" date="2021" name="PeerJ">
        <title>Extensive microbial diversity within the chicken gut microbiome revealed by metagenomics and culture.</title>
        <authorList>
            <person name="Gilroy R."/>
            <person name="Ravi A."/>
            <person name="Getino M."/>
            <person name="Pursley I."/>
            <person name="Horton D.L."/>
            <person name="Alikhan N.F."/>
            <person name="Baker D."/>
            <person name="Gharbi K."/>
            <person name="Hall N."/>
            <person name="Watson M."/>
            <person name="Adriaenssens E.M."/>
            <person name="Foster-Nyarko E."/>
            <person name="Jarju S."/>
            <person name="Secka A."/>
            <person name="Antonio M."/>
            <person name="Oren A."/>
            <person name="Chaudhuri R.R."/>
            <person name="La Ragione R."/>
            <person name="Hildebrand F."/>
            <person name="Pallen M.J."/>
        </authorList>
    </citation>
    <scope>NUCLEOTIDE SEQUENCE</scope>
    <source>
        <strain evidence="1">CHK192-9172</strain>
    </source>
</reference>
<feature type="non-terminal residue" evidence="1">
    <location>
        <position position="1"/>
    </location>
</feature>
<dbReference type="AlphaFoldDB" id="A0A9D2IGL5"/>
<comment type="caution">
    <text evidence="1">The sequence shown here is derived from an EMBL/GenBank/DDBJ whole genome shotgun (WGS) entry which is preliminary data.</text>
</comment>
<organism evidence="1 2">
    <name type="scientific">Candidatus Eubacterium avistercoris</name>
    <dbReference type="NCBI Taxonomy" id="2838567"/>
    <lineage>
        <taxon>Bacteria</taxon>
        <taxon>Bacillati</taxon>
        <taxon>Bacillota</taxon>
        <taxon>Clostridia</taxon>
        <taxon>Eubacteriales</taxon>
        <taxon>Eubacteriaceae</taxon>
        <taxon>Eubacterium</taxon>
    </lineage>
</organism>
<reference evidence="1" key="2">
    <citation type="submission" date="2021-04" db="EMBL/GenBank/DDBJ databases">
        <authorList>
            <person name="Gilroy R."/>
        </authorList>
    </citation>
    <scope>NUCLEOTIDE SEQUENCE</scope>
    <source>
        <strain evidence="1">CHK192-9172</strain>
    </source>
</reference>
<accession>A0A9D2IGL5</accession>
<sequence length="515" mass="57533">PVKFEKTLKELTSEDKVKISYHISLDAPVTLPGCGELNTSIPARSVIGCLAGNYLRTGNADDKFFDSLFQNGDVCWSALTPVIDGGISDPAPMMLVKLKNDNGRLINSLAQRDVEWKGLKPKTMDGAFASFFTPEDKTKAGFAVAEPAIHTVYHHAVHGTVQDKLSSPDSSEREEKMLYMQDSIDAGMVYGGTVICPKELIKKVLTILSRADLRFGRSRSTQYASCSLKEIVNVEPCREERISTAKGEAVYVILKSDLAIQQEGRYITDADKIRSVLADKLGLKDKIPDGRTDYCRYHTIGGYQSTWKLQKPHVPVVRAGSVYCFEASGESVPSIIRTGGFAQEGFGVCYVMTEEKMQEAVSVREGNIDYIEPKEDCRYTREIYTKLLVSAGLEAMRRYALDYGVRDEKIPVGRLRLMLSQAEDYQDLLRMIGTIKESDISSENENGRKKVSENLVRGIYSHTGKNTLSLKKILGGDDALWKEISSFPEAQDALLESWKVPLEIILHKQHYKKER</sequence>
<evidence type="ECO:0000313" key="2">
    <source>
        <dbReference type="Proteomes" id="UP000824024"/>
    </source>
</evidence>
<dbReference type="Proteomes" id="UP000824024">
    <property type="component" value="Unassembled WGS sequence"/>
</dbReference>
<name>A0A9D2IGL5_9FIRM</name>
<dbReference type="Gene3D" id="2.60.40.4350">
    <property type="match status" value="1"/>
</dbReference>
<protein>
    <submittedName>
        <fullName evidence="1">Uncharacterized protein</fullName>
    </submittedName>
</protein>
<evidence type="ECO:0000313" key="1">
    <source>
        <dbReference type="EMBL" id="HIZ07618.1"/>
    </source>
</evidence>
<dbReference type="EMBL" id="DXCH01000186">
    <property type="protein sequence ID" value="HIZ07618.1"/>
    <property type="molecule type" value="Genomic_DNA"/>
</dbReference>